<keyword evidence="4" id="KW-1185">Reference proteome</keyword>
<evidence type="ECO:0000259" key="2">
    <source>
        <dbReference type="PROSITE" id="PS50102"/>
    </source>
</evidence>
<dbReference type="EMBL" id="BTSX01000001">
    <property type="protein sequence ID" value="GMS78926.1"/>
    <property type="molecule type" value="Genomic_DNA"/>
</dbReference>
<comment type="caution">
    <text evidence="3">The sequence shown here is derived from an EMBL/GenBank/DDBJ whole genome shotgun (WGS) entry which is preliminary data.</text>
</comment>
<name>A0AAV5S7K6_9BILA</name>
<evidence type="ECO:0000313" key="3">
    <source>
        <dbReference type="EMBL" id="GMS78926.1"/>
    </source>
</evidence>
<dbReference type="InterPro" id="IPR000504">
    <property type="entry name" value="RRM_dom"/>
</dbReference>
<dbReference type="InterPro" id="IPR035979">
    <property type="entry name" value="RBD_domain_sf"/>
</dbReference>
<dbReference type="Gene3D" id="3.30.70.330">
    <property type="match status" value="1"/>
</dbReference>
<gene>
    <name evidence="3" type="ORF">PENTCL1PPCAC_1101</name>
</gene>
<feature type="domain" description="RRM" evidence="2">
    <location>
        <begin position="1"/>
        <end position="64"/>
    </location>
</feature>
<organism evidence="3 4">
    <name type="scientific">Pristionchus entomophagus</name>
    <dbReference type="NCBI Taxonomy" id="358040"/>
    <lineage>
        <taxon>Eukaryota</taxon>
        <taxon>Metazoa</taxon>
        <taxon>Ecdysozoa</taxon>
        <taxon>Nematoda</taxon>
        <taxon>Chromadorea</taxon>
        <taxon>Rhabditida</taxon>
        <taxon>Rhabditina</taxon>
        <taxon>Diplogasteromorpha</taxon>
        <taxon>Diplogasteroidea</taxon>
        <taxon>Neodiplogasteridae</taxon>
        <taxon>Pristionchus</taxon>
    </lineage>
</organism>
<evidence type="ECO:0000256" key="1">
    <source>
        <dbReference type="PROSITE-ProRule" id="PRU00176"/>
    </source>
</evidence>
<dbReference type="InterPro" id="IPR012677">
    <property type="entry name" value="Nucleotide-bd_a/b_plait_sf"/>
</dbReference>
<dbReference type="GO" id="GO:0003723">
    <property type="term" value="F:RNA binding"/>
    <property type="evidence" value="ECO:0007669"/>
    <property type="project" value="UniProtKB-UniRule"/>
</dbReference>
<keyword evidence="1" id="KW-0694">RNA-binding</keyword>
<dbReference type="SUPFAM" id="SSF54928">
    <property type="entry name" value="RNA-binding domain, RBD"/>
    <property type="match status" value="1"/>
</dbReference>
<proteinExistence type="predicted"/>
<feature type="non-terminal residue" evidence="3">
    <location>
        <position position="1"/>
    </location>
</feature>
<reference evidence="3" key="1">
    <citation type="submission" date="2023-10" db="EMBL/GenBank/DDBJ databases">
        <title>Genome assembly of Pristionchus species.</title>
        <authorList>
            <person name="Yoshida K."/>
            <person name="Sommer R.J."/>
        </authorList>
    </citation>
    <scope>NUCLEOTIDE SEQUENCE</scope>
    <source>
        <strain evidence="3">RS0144</strain>
    </source>
</reference>
<accession>A0AAV5S7K6</accession>
<evidence type="ECO:0000313" key="4">
    <source>
        <dbReference type="Proteomes" id="UP001432027"/>
    </source>
</evidence>
<dbReference type="PROSITE" id="PS50102">
    <property type="entry name" value="RRM"/>
    <property type="match status" value="1"/>
</dbReference>
<sequence>FVGRINMWKSARTVKRVQLENLLTPIDPCFTLSYPHERDGRSRGFAYAKFKCNDKADEAVRRLI</sequence>
<dbReference type="AlphaFoldDB" id="A0AAV5S7K6"/>
<dbReference type="Proteomes" id="UP001432027">
    <property type="component" value="Unassembled WGS sequence"/>
</dbReference>
<protein>
    <recommendedName>
        <fullName evidence="2">RRM domain-containing protein</fullName>
    </recommendedName>
</protein>